<evidence type="ECO:0000259" key="10">
    <source>
        <dbReference type="PROSITE" id="PS50109"/>
    </source>
</evidence>
<dbReference type="GO" id="GO:0016301">
    <property type="term" value="F:kinase activity"/>
    <property type="evidence" value="ECO:0007669"/>
    <property type="project" value="UniProtKB-KW"/>
</dbReference>
<dbReference type="PANTHER" id="PTHR43711:SF1">
    <property type="entry name" value="HISTIDINE KINASE 1"/>
    <property type="match status" value="1"/>
</dbReference>
<dbReference type="Gene3D" id="3.30.565.10">
    <property type="entry name" value="Histidine kinase-like ATPase, C-terminal domain"/>
    <property type="match status" value="1"/>
</dbReference>
<evidence type="ECO:0000256" key="3">
    <source>
        <dbReference type="ARBA" id="ARBA00012438"/>
    </source>
</evidence>
<dbReference type="SUPFAM" id="SSF55874">
    <property type="entry name" value="ATPase domain of HSP90 chaperone/DNA topoisomerase II/histidine kinase"/>
    <property type="match status" value="1"/>
</dbReference>
<feature type="transmembrane region" description="Helical" evidence="9">
    <location>
        <begin position="69"/>
        <end position="89"/>
    </location>
</feature>
<organism evidence="11 12">
    <name type="scientific">Streptomyces viridiviolaceus</name>
    <dbReference type="NCBI Taxonomy" id="68282"/>
    <lineage>
        <taxon>Bacteria</taxon>
        <taxon>Bacillati</taxon>
        <taxon>Actinomycetota</taxon>
        <taxon>Actinomycetes</taxon>
        <taxon>Kitasatosporales</taxon>
        <taxon>Streptomycetaceae</taxon>
        <taxon>Streptomyces</taxon>
    </lineage>
</organism>
<dbReference type="SUPFAM" id="SSF47384">
    <property type="entry name" value="Homodimeric domain of signal transducing histidine kinase"/>
    <property type="match status" value="1"/>
</dbReference>
<gene>
    <name evidence="11" type="ORF">ACFQMH_37045</name>
</gene>
<dbReference type="RefSeq" id="WP_189877473.1">
    <property type="nucleotide sequence ID" value="NZ_BMWA01000024.1"/>
</dbReference>
<keyword evidence="5" id="KW-0808">Transferase</keyword>
<dbReference type="PANTHER" id="PTHR43711">
    <property type="entry name" value="TWO-COMPONENT HISTIDINE KINASE"/>
    <property type="match status" value="1"/>
</dbReference>
<dbReference type="Pfam" id="PF02518">
    <property type="entry name" value="HATPase_c"/>
    <property type="match status" value="1"/>
</dbReference>
<dbReference type="EC" id="2.7.13.3" evidence="3"/>
<keyword evidence="9" id="KW-0472">Membrane</keyword>
<evidence type="ECO:0000256" key="1">
    <source>
        <dbReference type="ARBA" id="ARBA00000085"/>
    </source>
</evidence>
<evidence type="ECO:0000256" key="2">
    <source>
        <dbReference type="ARBA" id="ARBA00004236"/>
    </source>
</evidence>
<feature type="region of interest" description="Disordered" evidence="8">
    <location>
        <begin position="323"/>
        <end position="345"/>
    </location>
</feature>
<evidence type="ECO:0000313" key="12">
    <source>
        <dbReference type="Proteomes" id="UP001596409"/>
    </source>
</evidence>
<keyword evidence="12" id="KW-1185">Reference proteome</keyword>
<evidence type="ECO:0000256" key="7">
    <source>
        <dbReference type="ARBA" id="ARBA00023012"/>
    </source>
</evidence>
<feature type="transmembrane region" description="Helical" evidence="9">
    <location>
        <begin position="38"/>
        <end position="62"/>
    </location>
</feature>
<protein>
    <recommendedName>
        <fullName evidence="3">histidine kinase</fullName>
        <ecNumber evidence="3">2.7.13.3</ecNumber>
    </recommendedName>
</protein>
<dbReference type="InterPro" id="IPR004358">
    <property type="entry name" value="Sig_transdc_His_kin-like_C"/>
</dbReference>
<sequence length="411" mass="42725">MIDMLVIVVLAALGALLAGLIAAPAVTLLRRRSVVLSMFAVAALAVVAMAAGTVAVALEMFLSGHDFRVVLIVVVVSGLISLGAALLFGRRIAAGSRELAVAALGVGSETGFVAPADPPTSELAALAAALEETGVRLKAAQARERSLDTSRRELIAWISHDLRTPLAGLRAMAEALEDGVAPDPARYHSRMRTEVERLSGMVDDLFELSRIQAGSLDLVLARVSVYDLVDDALATARPLADERGVRLVDGGTDALPVRVDAQGITRVLGNLLVNAIRATPADGTVAVSARREDDLVVLAVEDCCGGIPQQDLPHVFDTGWRGSRARTPPHGRTATTAPVTDAGAPDGMRTAARAARGHQRHGDTGAGLGLAIVRGIVEAHGGRASVHNATAGCRFEITLPTVEARRPEGVG</sequence>
<dbReference type="PROSITE" id="PS50109">
    <property type="entry name" value="HIS_KIN"/>
    <property type="match status" value="1"/>
</dbReference>
<proteinExistence type="predicted"/>
<keyword evidence="9" id="KW-0812">Transmembrane</keyword>
<keyword evidence="7" id="KW-0902">Two-component regulatory system</keyword>
<evidence type="ECO:0000256" key="6">
    <source>
        <dbReference type="ARBA" id="ARBA00022777"/>
    </source>
</evidence>
<comment type="caution">
    <text evidence="11">The sequence shown here is derived from an EMBL/GenBank/DDBJ whole genome shotgun (WGS) entry which is preliminary data.</text>
</comment>
<keyword evidence="6 11" id="KW-0418">Kinase</keyword>
<dbReference type="EMBL" id="JBHSYM010000087">
    <property type="protein sequence ID" value="MFC7017196.1"/>
    <property type="molecule type" value="Genomic_DNA"/>
</dbReference>
<evidence type="ECO:0000256" key="9">
    <source>
        <dbReference type="SAM" id="Phobius"/>
    </source>
</evidence>
<dbReference type="SMART" id="SM00388">
    <property type="entry name" value="HisKA"/>
    <property type="match status" value="1"/>
</dbReference>
<reference evidence="12" key="1">
    <citation type="journal article" date="2019" name="Int. J. Syst. Evol. Microbiol.">
        <title>The Global Catalogue of Microorganisms (GCM) 10K type strain sequencing project: providing services to taxonomists for standard genome sequencing and annotation.</title>
        <authorList>
            <consortium name="The Broad Institute Genomics Platform"/>
            <consortium name="The Broad Institute Genome Sequencing Center for Infectious Disease"/>
            <person name="Wu L."/>
            <person name="Ma J."/>
        </authorList>
    </citation>
    <scope>NUCLEOTIDE SEQUENCE [LARGE SCALE GENOMIC DNA]</scope>
    <source>
        <strain evidence="12">JCM 4855</strain>
    </source>
</reference>
<dbReference type="CDD" id="cd00075">
    <property type="entry name" value="HATPase"/>
    <property type="match status" value="1"/>
</dbReference>
<accession>A0ABW2EAH8</accession>
<dbReference type="InterPro" id="IPR036890">
    <property type="entry name" value="HATPase_C_sf"/>
</dbReference>
<dbReference type="InterPro" id="IPR005467">
    <property type="entry name" value="His_kinase_dom"/>
</dbReference>
<dbReference type="InterPro" id="IPR003594">
    <property type="entry name" value="HATPase_dom"/>
</dbReference>
<evidence type="ECO:0000256" key="8">
    <source>
        <dbReference type="SAM" id="MobiDB-lite"/>
    </source>
</evidence>
<dbReference type="Gene3D" id="1.10.287.130">
    <property type="match status" value="1"/>
</dbReference>
<name>A0ABW2EAH8_9ACTN</name>
<evidence type="ECO:0000256" key="5">
    <source>
        <dbReference type="ARBA" id="ARBA00022679"/>
    </source>
</evidence>
<dbReference type="InterPro" id="IPR003661">
    <property type="entry name" value="HisK_dim/P_dom"/>
</dbReference>
<keyword evidence="9" id="KW-1133">Transmembrane helix</keyword>
<comment type="catalytic activity">
    <reaction evidence="1">
        <text>ATP + protein L-histidine = ADP + protein N-phospho-L-histidine.</text>
        <dbReference type="EC" id="2.7.13.3"/>
    </reaction>
</comment>
<dbReference type="SMART" id="SM00387">
    <property type="entry name" value="HATPase_c"/>
    <property type="match status" value="1"/>
</dbReference>
<dbReference type="Pfam" id="PF00512">
    <property type="entry name" value="HisKA"/>
    <property type="match status" value="1"/>
</dbReference>
<dbReference type="Proteomes" id="UP001596409">
    <property type="component" value="Unassembled WGS sequence"/>
</dbReference>
<feature type="domain" description="Histidine kinase" evidence="10">
    <location>
        <begin position="157"/>
        <end position="403"/>
    </location>
</feature>
<evidence type="ECO:0000256" key="4">
    <source>
        <dbReference type="ARBA" id="ARBA00022553"/>
    </source>
</evidence>
<dbReference type="InterPro" id="IPR050736">
    <property type="entry name" value="Sensor_HK_Regulatory"/>
</dbReference>
<dbReference type="CDD" id="cd00082">
    <property type="entry name" value="HisKA"/>
    <property type="match status" value="1"/>
</dbReference>
<evidence type="ECO:0000313" key="11">
    <source>
        <dbReference type="EMBL" id="MFC7017196.1"/>
    </source>
</evidence>
<dbReference type="PRINTS" id="PR00344">
    <property type="entry name" value="BCTRLSENSOR"/>
</dbReference>
<keyword evidence="4" id="KW-0597">Phosphoprotein</keyword>
<comment type="subcellular location">
    <subcellularLocation>
        <location evidence="2">Cell membrane</location>
    </subcellularLocation>
</comment>
<dbReference type="InterPro" id="IPR036097">
    <property type="entry name" value="HisK_dim/P_sf"/>
</dbReference>